<dbReference type="InterPro" id="IPR017584">
    <property type="entry name" value="Pyridine_nucleo_diS_OxRdtase_N"/>
</dbReference>
<evidence type="ECO:0000256" key="2">
    <source>
        <dbReference type="ARBA" id="ARBA00022630"/>
    </source>
</evidence>
<keyword evidence="3" id="KW-0274">FAD</keyword>
<dbReference type="GO" id="GO:0019646">
    <property type="term" value="P:aerobic electron transport chain"/>
    <property type="evidence" value="ECO:0007669"/>
    <property type="project" value="TreeGrafter"/>
</dbReference>
<feature type="domain" description="FAD/NAD(P)-binding" evidence="5">
    <location>
        <begin position="37"/>
        <end position="287"/>
    </location>
</feature>
<evidence type="ECO:0000256" key="4">
    <source>
        <dbReference type="ARBA" id="ARBA00023002"/>
    </source>
</evidence>
<organism evidence="6 7">
    <name type="scientific">Calycomorphotria hydatis</name>
    <dbReference type="NCBI Taxonomy" id="2528027"/>
    <lineage>
        <taxon>Bacteria</taxon>
        <taxon>Pseudomonadati</taxon>
        <taxon>Planctomycetota</taxon>
        <taxon>Planctomycetia</taxon>
        <taxon>Planctomycetales</taxon>
        <taxon>Planctomycetaceae</taxon>
        <taxon>Calycomorphotria</taxon>
    </lineage>
</organism>
<dbReference type="InterPro" id="IPR023753">
    <property type="entry name" value="FAD/NAD-binding_dom"/>
</dbReference>
<evidence type="ECO:0000313" key="7">
    <source>
        <dbReference type="Proteomes" id="UP000319976"/>
    </source>
</evidence>
<dbReference type="PANTHER" id="PTHR42913">
    <property type="entry name" value="APOPTOSIS-INDUCING FACTOR 1"/>
    <property type="match status" value="1"/>
</dbReference>
<dbReference type="EMBL" id="CP036316">
    <property type="protein sequence ID" value="QDT64202.1"/>
    <property type="molecule type" value="Genomic_DNA"/>
</dbReference>
<dbReference type="Pfam" id="PF07992">
    <property type="entry name" value="Pyr_redox_2"/>
    <property type="match status" value="1"/>
</dbReference>
<keyword evidence="7" id="KW-1185">Reference proteome</keyword>
<gene>
    <name evidence="6" type="primary">yjlD_1</name>
    <name evidence="6" type="ORF">V22_14330</name>
</gene>
<protein>
    <submittedName>
        <fullName evidence="6">NADH dehydrogenase-like protein YjlD</fullName>
        <ecNumber evidence="6">1.6.99.-</ecNumber>
    </submittedName>
</protein>
<dbReference type="KEGG" id="chya:V22_14330"/>
<evidence type="ECO:0000256" key="3">
    <source>
        <dbReference type="ARBA" id="ARBA00022827"/>
    </source>
</evidence>
<evidence type="ECO:0000256" key="1">
    <source>
        <dbReference type="ARBA" id="ARBA00001974"/>
    </source>
</evidence>
<sequence length="368" mass="40953">MLGAENSSPMPRTILLLGIGHTHAEIVRRWGKKPIHGCRLIAVTRFAESTYSGMLPAVLAGQFSSERMRIPLSPLCERAGVELIVDEVIGIDLERREVSFAGREPVRFDVLSVNVGSVPAGVPSEPDTQMLVPIKPMQTFIERLDERINAVQGPRVRIAIVGGGVAGVEIALCLRTRLRDFFAERLAEVQLITSDEMITPELIERSRKLIAQCLEDRNIEVITQTRINNMDDANADVVIWATGAAAPPVLEQFHLPKDERGFFLTRGTLQSIADDDIFAVGDAGTIEGINYAKAGVHAVKQAPVLWDNLQRMIAEKTLREYHPQSSFLKLLNTGDGKAIMEYGTFSTHARWCWWLKQAIDVSFVRKYQ</sequence>
<keyword evidence="4 6" id="KW-0560">Oxidoreductase</keyword>
<dbReference type="InterPro" id="IPR036188">
    <property type="entry name" value="FAD/NAD-bd_sf"/>
</dbReference>
<comment type="cofactor">
    <cofactor evidence="1">
        <name>FAD</name>
        <dbReference type="ChEBI" id="CHEBI:57692"/>
    </cofactor>
</comment>
<proteinExistence type="predicted"/>
<dbReference type="AlphaFoldDB" id="A0A517T755"/>
<dbReference type="NCBIfam" id="TIGR03169">
    <property type="entry name" value="Nterm_to_SelD"/>
    <property type="match status" value="1"/>
</dbReference>
<evidence type="ECO:0000313" key="6">
    <source>
        <dbReference type="EMBL" id="QDT64202.1"/>
    </source>
</evidence>
<dbReference type="InterPro" id="IPR051169">
    <property type="entry name" value="NADH-Q_oxidoreductase"/>
</dbReference>
<dbReference type="Proteomes" id="UP000319976">
    <property type="component" value="Chromosome"/>
</dbReference>
<dbReference type="PANTHER" id="PTHR42913:SF9">
    <property type="entry name" value="SLR1591 PROTEIN"/>
    <property type="match status" value="1"/>
</dbReference>
<dbReference type="GO" id="GO:0003955">
    <property type="term" value="F:NAD(P)H dehydrogenase (quinone) activity"/>
    <property type="evidence" value="ECO:0007669"/>
    <property type="project" value="TreeGrafter"/>
</dbReference>
<dbReference type="Gene3D" id="3.50.50.100">
    <property type="match status" value="1"/>
</dbReference>
<dbReference type="SUPFAM" id="SSF51905">
    <property type="entry name" value="FAD/NAD(P)-binding domain"/>
    <property type="match status" value="2"/>
</dbReference>
<dbReference type="EC" id="1.6.99.-" evidence="6"/>
<keyword evidence="2" id="KW-0285">Flavoprotein</keyword>
<evidence type="ECO:0000259" key="5">
    <source>
        <dbReference type="Pfam" id="PF07992"/>
    </source>
</evidence>
<accession>A0A517T755</accession>
<reference evidence="6 7" key="1">
    <citation type="submission" date="2019-02" db="EMBL/GenBank/DDBJ databases">
        <title>Deep-cultivation of Planctomycetes and their phenomic and genomic characterization uncovers novel biology.</title>
        <authorList>
            <person name="Wiegand S."/>
            <person name="Jogler M."/>
            <person name="Boedeker C."/>
            <person name="Pinto D."/>
            <person name="Vollmers J."/>
            <person name="Rivas-Marin E."/>
            <person name="Kohn T."/>
            <person name="Peeters S.H."/>
            <person name="Heuer A."/>
            <person name="Rast P."/>
            <person name="Oberbeckmann S."/>
            <person name="Bunk B."/>
            <person name="Jeske O."/>
            <person name="Meyerdierks A."/>
            <person name="Storesund J.E."/>
            <person name="Kallscheuer N."/>
            <person name="Luecker S."/>
            <person name="Lage O.M."/>
            <person name="Pohl T."/>
            <person name="Merkel B.J."/>
            <person name="Hornburger P."/>
            <person name="Mueller R.-W."/>
            <person name="Bruemmer F."/>
            <person name="Labrenz M."/>
            <person name="Spormann A.M."/>
            <person name="Op den Camp H."/>
            <person name="Overmann J."/>
            <person name="Amann R."/>
            <person name="Jetten M.S.M."/>
            <person name="Mascher T."/>
            <person name="Medema M.H."/>
            <person name="Devos D.P."/>
            <person name="Kaster A.-K."/>
            <person name="Ovreas L."/>
            <person name="Rohde M."/>
            <person name="Galperin M.Y."/>
            <person name="Jogler C."/>
        </authorList>
    </citation>
    <scope>NUCLEOTIDE SEQUENCE [LARGE SCALE GENOMIC DNA]</scope>
    <source>
        <strain evidence="6 7">V22</strain>
    </source>
</reference>
<name>A0A517T755_9PLAN</name>